<accession>A0ABM7M2L3</accession>
<dbReference type="EMBL" id="AP023356">
    <property type="protein sequence ID" value="BCJ45844.1"/>
    <property type="molecule type" value="Genomic_DNA"/>
</dbReference>
<gene>
    <name evidence="1" type="ORF">Aiant_65010</name>
</gene>
<organism evidence="1 2">
    <name type="scientific">Actinoplanes ianthinogenes</name>
    <dbReference type="NCBI Taxonomy" id="122358"/>
    <lineage>
        <taxon>Bacteria</taxon>
        <taxon>Bacillati</taxon>
        <taxon>Actinomycetota</taxon>
        <taxon>Actinomycetes</taxon>
        <taxon>Micromonosporales</taxon>
        <taxon>Micromonosporaceae</taxon>
        <taxon>Actinoplanes</taxon>
    </lineage>
</organism>
<keyword evidence="2" id="KW-1185">Reference proteome</keyword>
<dbReference type="Proteomes" id="UP000676967">
    <property type="component" value="Chromosome"/>
</dbReference>
<evidence type="ECO:0000313" key="1">
    <source>
        <dbReference type="EMBL" id="BCJ45844.1"/>
    </source>
</evidence>
<reference evidence="1 2" key="1">
    <citation type="submission" date="2020-08" db="EMBL/GenBank/DDBJ databases">
        <title>Whole genome shotgun sequence of Actinoplanes ianthinogenes NBRC 13996.</title>
        <authorList>
            <person name="Komaki H."/>
            <person name="Tamura T."/>
        </authorList>
    </citation>
    <scope>NUCLEOTIDE SEQUENCE [LARGE SCALE GENOMIC DNA]</scope>
    <source>
        <strain evidence="1 2">NBRC 13996</strain>
    </source>
</reference>
<evidence type="ECO:0000313" key="2">
    <source>
        <dbReference type="Proteomes" id="UP000676967"/>
    </source>
</evidence>
<proteinExistence type="predicted"/>
<protein>
    <submittedName>
        <fullName evidence="1">Uncharacterized protein</fullName>
    </submittedName>
</protein>
<sequence>MVGFAYKTCWIAVRDCEPERVADALGLAGRVRMSFGAGTERAYHEGIYVCPAISGWTLAHSPRELALDAAEPEFPDRLRALSRVLGEVQFFGTHRVVEYHAWARAIDGELSRAYCYVGESDEVMLAIGSPSEPEREAHVGVVPPADTSCWGEEEWDIWFKTAPDEEKVLRIAGAWSINPAALDDRNIQDLGWHGFPGRPSPTGRWRRILRRIGGVATTA</sequence>
<name>A0ABM7M2L3_9ACTN</name>